<organism evidence="2 3">
    <name type="scientific">Thiolapillus brandeum</name>
    <dbReference type="NCBI Taxonomy" id="1076588"/>
    <lineage>
        <taxon>Bacteria</taxon>
        <taxon>Pseudomonadati</taxon>
        <taxon>Pseudomonadota</taxon>
        <taxon>Gammaproteobacteria</taxon>
        <taxon>Chromatiales</taxon>
        <taxon>Sedimenticolaceae</taxon>
        <taxon>Thiolapillus</taxon>
    </lineage>
</organism>
<sequence length="755" mass="86528">MNRDPRQDAQQLVAYVRAATKQLDYLRPRKEDKAFLEQDGKLLYAVDTDVIKLYTNPGEMSVTRKNREGYAQIFPDDDPYLATAIGAALARYVFFYLSENLPLLALPPLNEEMQHVYYGIARDASGELDRAQEQKAKLDEIFEQAEDDEELATLILTRAPDIYKVLWDQGASGELKQFGDLLEESRVAPPCHLLDEDLVKDVNLIQALAPVDQSLQDMFDFRELREAWFDRLRETKSSSRPITLLYDDAVAMARLEWVNDRLEGNKYRLLMITGDQSLFAAAQRYSKGSRSFAEKFLRHPRTYLAEPEVLLTEQGQTSQETGAEGGMANHDDNRFVESLEMLGQSLKLNDSEEALEKSAQSVLDDTPDLLVKFKEKWSKYTSSLAARQIENMEYASEHLNNLHDLQQRLDEKIEETWDSFFKTTTKTGYGLLLYSTSDRRPVRNAPPLRFDSFKKARNFVDIVITEGRLPSGAQQSLKVKEDPWDYTFYLVYALLYAYLGKWGFTKSLAAHATYLADKGKVKAITGREAYFLLAVAVRHSSKKLGDLTDAREYLSMARRLVVEEGHHDRNKDVRFESELLAIDLTAHLFMAFKGDKQAKDIPSLKELQHSAIAQLEELKSGVEPDEIIRVATERNLLTNLFMLTFLRVFGYGEPVDKAELTPWLAYFKKNIDGKNGQVPRLSTLVDIIFHMAVWFLSEDGNKEEKKRNRKSAMKLLEARSVRDYVMPYDKKRIRFFKQCLNGENKSVATGGKDIF</sequence>
<dbReference type="AlphaFoldDB" id="A0A7U6JGQ3"/>
<protein>
    <submittedName>
        <fullName evidence="2">Uncharacterized protein</fullName>
    </submittedName>
</protein>
<accession>A0A7U6JGQ3</accession>
<dbReference type="EMBL" id="AP012273">
    <property type="protein sequence ID" value="BAO43043.1"/>
    <property type="molecule type" value="Genomic_DNA"/>
</dbReference>
<dbReference type="KEGG" id="tbn:TBH_C0095"/>
<proteinExistence type="predicted"/>
<reference evidence="2 3" key="1">
    <citation type="journal article" date="2014" name="PLoS ONE">
        <title>Physiological and genomic features of a novel sulfur-oxidizing gammaproteobacterium belonging to a previously uncultivated symbiotic lineage isolated from a hydrothermal vent.</title>
        <authorList>
            <person name="Nunoura T."/>
            <person name="Takaki Y."/>
            <person name="Kazama H."/>
            <person name="Kakuta J."/>
            <person name="Shimamura S."/>
            <person name="Makita H."/>
            <person name="Hirai M."/>
            <person name="Miyazaki M."/>
            <person name="Takai K."/>
        </authorList>
    </citation>
    <scope>NUCLEOTIDE SEQUENCE [LARGE SCALE GENOMIC DNA]</scope>
    <source>
        <strain evidence="2 3">Hiromi1</strain>
    </source>
</reference>
<dbReference type="Proteomes" id="UP000031631">
    <property type="component" value="Chromosome"/>
</dbReference>
<keyword evidence="3" id="KW-1185">Reference proteome</keyword>
<keyword evidence="1" id="KW-0175">Coiled coil</keyword>
<evidence type="ECO:0000313" key="3">
    <source>
        <dbReference type="Proteomes" id="UP000031631"/>
    </source>
</evidence>
<gene>
    <name evidence="2" type="ORF">TBH_C0095</name>
</gene>
<name>A0A7U6JGQ3_9GAMM</name>
<evidence type="ECO:0000313" key="2">
    <source>
        <dbReference type="EMBL" id="BAO43043.1"/>
    </source>
</evidence>
<evidence type="ECO:0000256" key="1">
    <source>
        <dbReference type="SAM" id="Coils"/>
    </source>
</evidence>
<dbReference type="RefSeq" id="WP_041064237.1">
    <property type="nucleotide sequence ID" value="NZ_AP012273.1"/>
</dbReference>
<dbReference type="OrthoDB" id="9849586at2"/>
<feature type="coiled-coil region" evidence="1">
    <location>
        <begin position="121"/>
        <end position="151"/>
    </location>
</feature>